<sequence length="84" mass="9602">MSSIISFLFFKKEKETSFSAAFEPYHPEVEQDRLQSACPSQVTVSLSFHTSFRISTKNQPKIKECDKNTNNQSLSKIFTVVHLS</sequence>
<reference evidence="1 2" key="1">
    <citation type="submission" date="2015-01" db="EMBL/GenBank/DDBJ databases">
        <title>Evolution of Trichinella species and genotypes.</title>
        <authorList>
            <person name="Korhonen P.K."/>
            <person name="Edoardo P."/>
            <person name="Giuseppe L.R."/>
            <person name="Gasser R.B."/>
        </authorList>
    </citation>
    <scope>NUCLEOTIDE SEQUENCE [LARGE SCALE GENOMIC DNA]</scope>
    <source>
        <strain evidence="1">ISS417</strain>
    </source>
</reference>
<evidence type="ECO:0000313" key="2">
    <source>
        <dbReference type="Proteomes" id="UP000055048"/>
    </source>
</evidence>
<protein>
    <submittedName>
        <fullName evidence="1">Uncharacterized protein</fullName>
    </submittedName>
</protein>
<dbReference type="EMBL" id="JYDJ01000001">
    <property type="protein sequence ID" value="KRX51111.1"/>
    <property type="molecule type" value="Genomic_DNA"/>
</dbReference>
<comment type="caution">
    <text evidence="1">The sequence shown here is derived from an EMBL/GenBank/DDBJ whole genome shotgun (WGS) entry which is preliminary data.</text>
</comment>
<organism evidence="1 2">
    <name type="scientific">Trichinella murrelli</name>
    <dbReference type="NCBI Taxonomy" id="144512"/>
    <lineage>
        <taxon>Eukaryota</taxon>
        <taxon>Metazoa</taxon>
        <taxon>Ecdysozoa</taxon>
        <taxon>Nematoda</taxon>
        <taxon>Enoplea</taxon>
        <taxon>Dorylaimia</taxon>
        <taxon>Trichinellida</taxon>
        <taxon>Trichinellidae</taxon>
        <taxon>Trichinella</taxon>
    </lineage>
</organism>
<keyword evidence="2" id="KW-1185">Reference proteome</keyword>
<dbReference type="AlphaFoldDB" id="A0A0V0UK05"/>
<gene>
    <name evidence="1" type="ORF">T05_13650</name>
</gene>
<accession>A0A0V0UK05</accession>
<dbReference type="Proteomes" id="UP000055048">
    <property type="component" value="Unassembled WGS sequence"/>
</dbReference>
<name>A0A0V0UK05_9BILA</name>
<evidence type="ECO:0000313" key="1">
    <source>
        <dbReference type="EMBL" id="KRX51111.1"/>
    </source>
</evidence>
<proteinExistence type="predicted"/>